<feature type="transmembrane region" description="Helical" evidence="6">
    <location>
        <begin position="99"/>
        <end position="122"/>
    </location>
</feature>
<feature type="transmembrane region" description="Helical" evidence="6">
    <location>
        <begin position="395"/>
        <end position="415"/>
    </location>
</feature>
<gene>
    <name evidence="7" type="ORF">C1876_16690</name>
    <name evidence="8" type="ORF">DMP09_14420</name>
</gene>
<dbReference type="InterPro" id="IPR002797">
    <property type="entry name" value="Polysacc_synth"/>
</dbReference>
<comment type="subcellular location">
    <subcellularLocation>
        <location evidence="1">Cell membrane</location>
        <topology evidence="1">Multi-pass membrane protein</topology>
    </subcellularLocation>
</comment>
<feature type="transmembrane region" description="Helical" evidence="6">
    <location>
        <begin position="371"/>
        <end position="389"/>
    </location>
</feature>
<dbReference type="Proteomes" id="UP000253817">
    <property type="component" value="Unassembled WGS sequence"/>
</dbReference>
<dbReference type="Proteomes" id="UP000270112">
    <property type="component" value="Unassembled WGS sequence"/>
</dbReference>
<keyword evidence="5 6" id="KW-0472">Membrane</keyword>
<reference evidence="7 9" key="1">
    <citation type="journal article" date="2018" name="Elife">
        <title>Discovery and characterization of a prevalent human gut bacterial enzyme sufficient for the inactivation of a family of plant toxins.</title>
        <authorList>
            <person name="Koppel N."/>
            <person name="Bisanz J.E."/>
            <person name="Pandelia M.E."/>
            <person name="Turnbaugh P.J."/>
            <person name="Balskus E.P."/>
        </authorList>
    </citation>
    <scope>NUCLEOTIDE SEQUENCE [LARGE SCALE GENOMIC DNA]</scope>
    <source>
        <strain evidence="7 9">DSM 16107</strain>
    </source>
</reference>
<feature type="transmembrane region" description="Helical" evidence="6">
    <location>
        <begin position="57"/>
        <end position="78"/>
    </location>
</feature>
<organism evidence="8 10">
    <name type="scientific">Eggerthella sinensis</name>
    <dbReference type="NCBI Taxonomy" id="242230"/>
    <lineage>
        <taxon>Bacteria</taxon>
        <taxon>Bacillati</taxon>
        <taxon>Actinomycetota</taxon>
        <taxon>Coriobacteriia</taxon>
        <taxon>Eggerthellales</taxon>
        <taxon>Eggerthellaceae</taxon>
        <taxon>Eggerthella</taxon>
    </lineage>
</organism>
<evidence type="ECO:0000313" key="9">
    <source>
        <dbReference type="Proteomes" id="UP000253817"/>
    </source>
</evidence>
<dbReference type="InterPro" id="IPR050833">
    <property type="entry name" value="Poly_Biosynth_Transport"/>
</dbReference>
<dbReference type="GO" id="GO:0005886">
    <property type="term" value="C:plasma membrane"/>
    <property type="evidence" value="ECO:0007669"/>
    <property type="project" value="UniProtKB-SubCell"/>
</dbReference>
<dbReference type="EMBL" id="PPTT01000047">
    <property type="protein sequence ID" value="RDB64021.1"/>
    <property type="molecule type" value="Genomic_DNA"/>
</dbReference>
<feature type="transmembrane region" description="Helical" evidence="6">
    <location>
        <begin position="307"/>
        <end position="327"/>
    </location>
</feature>
<dbReference type="Pfam" id="PF01943">
    <property type="entry name" value="Polysacc_synt"/>
    <property type="match status" value="1"/>
</dbReference>
<evidence type="ECO:0000256" key="5">
    <source>
        <dbReference type="ARBA" id="ARBA00023136"/>
    </source>
</evidence>
<reference evidence="8" key="3">
    <citation type="journal article" date="2019" name="Microbiol. Resour. Announc.">
        <title>Draft Genome Sequences of Type Strains of Gordonibacter faecihominis, Paraeggerthella hongkongensis, Parvibacter caecicola,Slackia equolifaciens, Slackia faecicanis, and Slackia isoflavoniconvertens.</title>
        <authorList>
            <person name="Danylec N."/>
            <person name="Stoll D.A."/>
            <person name="Dotsch A."/>
            <person name="Huch M."/>
        </authorList>
    </citation>
    <scope>NUCLEOTIDE SEQUENCE</scope>
    <source>
        <strain evidence="8">DSM 16107</strain>
    </source>
</reference>
<evidence type="ECO:0000313" key="7">
    <source>
        <dbReference type="EMBL" id="RDB64021.1"/>
    </source>
</evidence>
<feature type="transmembrane region" description="Helical" evidence="6">
    <location>
        <begin position="427"/>
        <end position="450"/>
    </location>
</feature>
<sequence length="486" mass="53307">MDGIKMSDEPPNERSQSIRALALMKNTVVLGLGTFLPKVASFVILPILTGCLTKTEYGIYDLVITMVSLLLPAVTLQIQTAAFRFLIEVRNDIRGQRSVITNSFAFVLPISFLTLIILFFALGDMDTIVKVFICFYFLADVLANEARQCVRGLGMNAKYSASAFISALAQMILAILLVLVLGLGLLGASILLFSAEALAFVYLVFAAKLYTYFDQKVLRFSLVKKMLAYAWPMVPNSMSMWVMNLSNRIVITLFMGVAANASYAVASKIPQIVTLAQSTFTMAWQENASLAVKEEDSSEYYSKMFDIVFRFVSGFTALLIAATPALFPLLVKGGYDDAYFQIPALIFGMLFSSMAAYLGGIYVAYMKTKSVGLTTIVAALINLGIDIIGVPVFGLSAASAAIVVSYVFLCVYRMIDVRKFSYLSYSISIMCVTCLVIIIQCALCILQLPLFNVVNAIIGILLFSILNYSALSKICRALIIKMNTKN</sequence>
<protein>
    <submittedName>
        <fullName evidence="8">Uncharacterized protein</fullName>
    </submittedName>
</protein>
<feature type="transmembrane region" description="Helical" evidence="6">
    <location>
        <begin position="339"/>
        <end position="364"/>
    </location>
</feature>
<dbReference type="PANTHER" id="PTHR30250:SF11">
    <property type="entry name" value="O-ANTIGEN TRANSPORTER-RELATED"/>
    <property type="match status" value="1"/>
</dbReference>
<keyword evidence="3 6" id="KW-0812">Transmembrane</keyword>
<evidence type="ECO:0000313" key="10">
    <source>
        <dbReference type="Proteomes" id="UP000270112"/>
    </source>
</evidence>
<evidence type="ECO:0000256" key="2">
    <source>
        <dbReference type="ARBA" id="ARBA00022475"/>
    </source>
</evidence>
<proteinExistence type="predicted"/>
<evidence type="ECO:0000256" key="3">
    <source>
        <dbReference type="ARBA" id="ARBA00022692"/>
    </source>
</evidence>
<keyword evidence="2" id="KW-1003">Cell membrane</keyword>
<name>A0A3N0IU58_9ACTN</name>
<dbReference type="AlphaFoldDB" id="A0A3N0IU58"/>
<evidence type="ECO:0000256" key="1">
    <source>
        <dbReference type="ARBA" id="ARBA00004651"/>
    </source>
</evidence>
<evidence type="ECO:0000256" key="6">
    <source>
        <dbReference type="SAM" id="Phobius"/>
    </source>
</evidence>
<dbReference type="RefSeq" id="WP_114547847.1">
    <property type="nucleotide sequence ID" value="NZ_PPTT01000047.1"/>
</dbReference>
<feature type="transmembrane region" description="Helical" evidence="6">
    <location>
        <begin position="159"/>
        <end position="179"/>
    </location>
</feature>
<feature type="transmembrane region" description="Helical" evidence="6">
    <location>
        <begin position="249"/>
        <end position="266"/>
    </location>
</feature>
<feature type="transmembrane region" description="Helical" evidence="6">
    <location>
        <begin position="456"/>
        <end position="479"/>
    </location>
</feature>
<reference evidence="10" key="2">
    <citation type="submission" date="2018-05" db="EMBL/GenBank/DDBJ databases">
        <title>Genome Sequencing of selected type strains of the family Eggerthellaceae.</title>
        <authorList>
            <person name="Danylec N."/>
            <person name="Stoll D.A."/>
            <person name="Doetsch A."/>
            <person name="Huch M."/>
        </authorList>
    </citation>
    <scope>NUCLEOTIDE SEQUENCE [LARGE SCALE GENOMIC DNA]</scope>
    <source>
        <strain evidence="10">DSM 16107</strain>
    </source>
</reference>
<dbReference type="PANTHER" id="PTHR30250">
    <property type="entry name" value="PST FAMILY PREDICTED COLANIC ACID TRANSPORTER"/>
    <property type="match status" value="1"/>
</dbReference>
<feature type="transmembrane region" description="Helical" evidence="6">
    <location>
        <begin position="185"/>
        <end position="205"/>
    </location>
</feature>
<evidence type="ECO:0000313" key="8">
    <source>
        <dbReference type="EMBL" id="RNM40427.1"/>
    </source>
</evidence>
<keyword evidence="9" id="KW-1185">Reference proteome</keyword>
<dbReference type="EMBL" id="QICC01000083">
    <property type="protein sequence ID" value="RNM40427.1"/>
    <property type="molecule type" value="Genomic_DNA"/>
</dbReference>
<feature type="transmembrane region" description="Helical" evidence="6">
    <location>
        <begin position="21"/>
        <end position="45"/>
    </location>
</feature>
<comment type="caution">
    <text evidence="8">The sequence shown here is derived from an EMBL/GenBank/DDBJ whole genome shotgun (WGS) entry which is preliminary data.</text>
</comment>
<evidence type="ECO:0000256" key="4">
    <source>
        <dbReference type="ARBA" id="ARBA00022989"/>
    </source>
</evidence>
<keyword evidence="4 6" id="KW-1133">Transmembrane helix</keyword>
<accession>A0A3N0IU58</accession>